<feature type="transmembrane region" description="Helical" evidence="1">
    <location>
        <begin position="88"/>
        <end position="108"/>
    </location>
</feature>
<dbReference type="Proteomes" id="UP001469553">
    <property type="component" value="Unassembled WGS sequence"/>
</dbReference>
<sequence>MLRQGHRQHALRGHRFLSASLGNKQSQKARRHGGTLLELTSWMSRHTGTVISSLPGADMSHAYNSNPEQLGAIRARMYFPFHLKHRKILFLCIYLGIMSVHTPVHSIILGELETNVINVDSYVTD</sequence>
<keyword evidence="1" id="KW-1133">Transmembrane helix</keyword>
<keyword evidence="3" id="KW-1185">Reference proteome</keyword>
<evidence type="ECO:0000313" key="2">
    <source>
        <dbReference type="EMBL" id="MEQ2302513.1"/>
    </source>
</evidence>
<comment type="caution">
    <text evidence="2">The sequence shown here is derived from an EMBL/GenBank/DDBJ whole genome shotgun (WGS) entry which is preliminary data.</text>
</comment>
<protein>
    <submittedName>
        <fullName evidence="2">Uncharacterized protein</fullName>
    </submittedName>
</protein>
<evidence type="ECO:0000313" key="3">
    <source>
        <dbReference type="Proteomes" id="UP001469553"/>
    </source>
</evidence>
<keyword evidence="1" id="KW-0472">Membrane</keyword>
<evidence type="ECO:0000256" key="1">
    <source>
        <dbReference type="SAM" id="Phobius"/>
    </source>
</evidence>
<keyword evidence="1" id="KW-0812">Transmembrane</keyword>
<organism evidence="2 3">
    <name type="scientific">Ameca splendens</name>
    <dbReference type="NCBI Taxonomy" id="208324"/>
    <lineage>
        <taxon>Eukaryota</taxon>
        <taxon>Metazoa</taxon>
        <taxon>Chordata</taxon>
        <taxon>Craniata</taxon>
        <taxon>Vertebrata</taxon>
        <taxon>Euteleostomi</taxon>
        <taxon>Actinopterygii</taxon>
        <taxon>Neopterygii</taxon>
        <taxon>Teleostei</taxon>
        <taxon>Neoteleostei</taxon>
        <taxon>Acanthomorphata</taxon>
        <taxon>Ovalentaria</taxon>
        <taxon>Atherinomorphae</taxon>
        <taxon>Cyprinodontiformes</taxon>
        <taxon>Goodeidae</taxon>
        <taxon>Ameca</taxon>
    </lineage>
</organism>
<proteinExistence type="predicted"/>
<gene>
    <name evidence="2" type="ORF">AMECASPLE_007546</name>
</gene>
<dbReference type="EMBL" id="JAHRIP010056814">
    <property type="protein sequence ID" value="MEQ2302513.1"/>
    <property type="molecule type" value="Genomic_DNA"/>
</dbReference>
<reference evidence="2 3" key="1">
    <citation type="submission" date="2021-06" db="EMBL/GenBank/DDBJ databases">
        <authorList>
            <person name="Palmer J.M."/>
        </authorList>
    </citation>
    <scope>NUCLEOTIDE SEQUENCE [LARGE SCALE GENOMIC DNA]</scope>
    <source>
        <strain evidence="2 3">AS_MEX2019</strain>
        <tissue evidence="2">Muscle</tissue>
    </source>
</reference>
<accession>A0ABV0Z8I1</accession>
<name>A0ABV0Z8I1_9TELE</name>